<dbReference type="PANTHER" id="PTHR38471">
    <property type="entry name" value="FOUR HELIX BUNDLE PROTEIN"/>
    <property type="match status" value="1"/>
</dbReference>
<dbReference type="Proteomes" id="UP000229976">
    <property type="component" value="Unassembled WGS sequence"/>
</dbReference>
<dbReference type="AlphaFoldDB" id="A0A2G9YUS7"/>
<sequence>MFDFEKLEVYNKAKFLNKEILNFLKENKQIDSYLRDQLRRAPISMVINIAEGSGKFSKPDKRKFYTISRGSVYECVSLFEIILEEKQINDDQSKNFYQKLEVVSKMLLGLINSQT</sequence>
<protein>
    <submittedName>
        <fullName evidence="1">Four helix bundle protein</fullName>
    </submittedName>
</protein>
<name>A0A2G9YUS7_9BACT</name>
<organism evidence="1 2">
    <name type="scientific">Candidatus Nealsonbacteria bacterium CG23_combo_of_CG06-09_8_20_14_all_39_17</name>
    <dbReference type="NCBI Taxonomy" id="1974722"/>
    <lineage>
        <taxon>Bacteria</taxon>
        <taxon>Candidatus Nealsoniibacteriota</taxon>
    </lineage>
</organism>
<dbReference type="InterPro" id="IPR012657">
    <property type="entry name" value="23S_rRNA-intervening_sequence"/>
</dbReference>
<dbReference type="EMBL" id="PCRO01000013">
    <property type="protein sequence ID" value="PIP23005.1"/>
    <property type="molecule type" value="Genomic_DNA"/>
</dbReference>
<reference evidence="1 2" key="1">
    <citation type="submission" date="2017-09" db="EMBL/GenBank/DDBJ databases">
        <title>Depth-based differentiation of microbial function through sediment-hosted aquifers and enrichment of novel symbionts in the deep terrestrial subsurface.</title>
        <authorList>
            <person name="Probst A.J."/>
            <person name="Ladd B."/>
            <person name="Jarett J.K."/>
            <person name="Geller-Mcgrath D.E."/>
            <person name="Sieber C.M."/>
            <person name="Emerson J.B."/>
            <person name="Anantharaman K."/>
            <person name="Thomas B.C."/>
            <person name="Malmstrom R."/>
            <person name="Stieglmeier M."/>
            <person name="Klingl A."/>
            <person name="Woyke T."/>
            <person name="Ryan C.M."/>
            <person name="Banfield J.F."/>
        </authorList>
    </citation>
    <scope>NUCLEOTIDE SEQUENCE [LARGE SCALE GENOMIC DNA]</scope>
    <source>
        <strain evidence="1">CG23_combo_of_CG06-09_8_20_14_all_39_17</strain>
    </source>
</reference>
<gene>
    <name evidence="1" type="ORF">COX37_01030</name>
</gene>
<dbReference type="CDD" id="cd16377">
    <property type="entry name" value="23S_rRNA_IVP_like"/>
    <property type="match status" value="1"/>
</dbReference>
<dbReference type="Gene3D" id="1.20.1440.60">
    <property type="entry name" value="23S rRNA-intervening sequence"/>
    <property type="match status" value="1"/>
</dbReference>
<dbReference type="Pfam" id="PF05635">
    <property type="entry name" value="23S_rRNA_IVP"/>
    <property type="match status" value="1"/>
</dbReference>
<dbReference type="NCBIfam" id="TIGR02436">
    <property type="entry name" value="four helix bundle protein"/>
    <property type="match status" value="1"/>
</dbReference>
<dbReference type="InterPro" id="IPR036583">
    <property type="entry name" value="23S_rRNA_IVS_sf"/>
</dbReference>
<accession>A0A2G9YUS7</accession>
<evidence type="ECO:0000313" key="2">
    <source>
        <dbReference type="Proteomes" id="UP000229976"/>
    </source>
</evidence>
<evidence type="ECO:0000313" key="1">
    <source>
        <dbReference type="EMBL" id="PIP23005.1"/>
    </source>
</evidence>
<comment type="caution">
    <text evidence="1">The sequence shown here is derived from an EMBL/GenBank/DDBJ whole genome shotgun (WGS) entry which is preliminary data.</text>
</comment>
<dbReference type="SUPFAM" id="SSF158446">
    <property type="entry name" value="IVS-encoded protein-like"/>
    <property type="match status" value="1"/>
</dbReference>
<dbReference type="PANTHER" id="PTHR38471:SF2">
    <property type="entry name" value="FOUR HELIX BUNDLE PROTEIN"/>
    <property type="match status" value="1"/>
</dbReference>
<proteinExistence type="predicted"/>